<accession>A8YQQ5</accession>
<evidence type="ECO:0000313" key="1">
    <source>
        <dbReference type="EMBL" id="ABW74908.1"/>
    </source>
</evidence>
<protein>
    <submittedName>
        <fullName evidence="1">Uncharacterized protein</fullName>
    </submittedName>
</protein>
<sequence>MKPRKEADDRPSSSVEISAVSFQGLTIATADGRPARLAVVDDEGRVIEAGASISDAVWQVAIRSYREFLKGSGHLRVLAKPH</sequence>
<keyword evidence="2" id="KW-1185">Reference proteome</keyword>
<dbReference type="GeneID" id="5696440"/>
<gene>
    <name evidence="1" type="ORF">Bcep22_gp07</name>
</gene>
<proteinExistence type="predicted"/>
<reference evidence="1 2" key="1">
    <citation type="journal article" date="2011" name="J. Bacteriol.">
        <title>Genomes and Characterization of Phages Bcep22 and BcepIL02, Founders of a Novel Phage Type in Burkholderia cenocepacia.</title>
        <authorList>
            <person name="Gill J.J."/>
            <person name="Summer E.J."/>
            <person name="Russell W.K."/>
            <person name="Cologna S.M."/>
            <person name="Carlile T.M."/>
            <person name="Fuller A.C."/>
            <person name="Kitsopoulos K."/>
            <person name="Mebane L.M."/>
            <person name="Parkinson B.N."/>
            <person name="Sullivan D."/>
            <person name="Carmody L.A."/>
            <person name="Gonzalez C.F."/>
            <person name="Lipuma J.J."/>
            <person name="Young R."/>
        </authorList>
    </citation>
    <scope>NUCLEOTIDE SEQUENCE [LARGE SCALE GENOMIC DNA]</scope>
</reference>
<evidence type="ECO:0000313" key="2">
    <source>
        <dbReference type="Proteomes" id="UP000001160"/>
    </source>
</evidence>
<name>A8YQQ5_9CAUD</name>
<dbReference type="Proteomes" id="UP000001160">
    <property type="component" value="Segment"/>
</dbReference>
<dbReference type="EMBL" id="AY349011">
    <property type="protein sequence ID" value="ABW74908.1"/>
    <property type="molecule type" value="Genomic_DNA"/>
</dbReference>
<organism evidence="1 2">
    <name type="scientific">Burkholderia phage Bcep22</name>
    <dbReference type="NCBI Taxonomy" id="2883944"/>
    <lineage>
        <taxon>Viruses</taxon>
        <taxon>Duplodnaviria</taxon>
        <taxon>Heunggongvirae</taxon>
        <taxon>Uroviricota</taxon>
        <taxon>Caudoviricetes</taxon>
        <taxon>Lessievirus</taxon>
        <taxon>Lessievirus bcep22</taxon>
    </lineage>
</organism>
<dbReference type="KEGG" id="vg:5696440"/>
<dbReference type="RefSeq" id="YP_009173769.1">
    <property type="nucleotide sequence ID" value="NC_005262.3"/>
</dbReference>